<feature type="domain" description="NAD-dependent epimerase/dehydratase" evidence="2">
    <location>
        <begin position="3"/>
        <end position="242"/>
    </location>
</feature>
<dbReference type="RefSeq" id="WP_188374969.1">
    <property type="nucleotide sequence ID" value="NZ_BMDQ01000003.1"/>
</dbReference>
<dbReference type="EMBL" id="BMDQ01000003">
    <property type="protein sequence ID" value="GGI58065.1"/>
    <property type="molecule type" value="Genomic_DNA"/>
</dbReference>
<dbReference type="Pfam" id="PF01370">
    <property type="entry name" value="Epimerase"/>
    <property type="match status" value="1"/>
</dbReference>
<dbReference type="SUPFAM" id="SSF51735">
    <property type="entry name" value="NAD(P)-binding Rossmann-fold domains"/>
    <property type="match status" value="1"/>
</dbReference>
<dbReference type="PANTHER" id="PTHR43000">
    <property type="entry name" value="DTDP-D-GLUCOSE 4,6-DEHYDRATASE-RELATED"/>
    <property type="match status" value="1"/>
</dbReference>
<dbReference type="InterPro" id="IPR036291">
    <property type="entry name" value="NAD(P)-bd_dom_sf"/>
</dbReference>
<reference evidence="4" key="1">
    <citation type="journal article" date="2019" name="Int. J. Syst. Evol. Microbiol.">
        <title>The Global Catalogue of Microorganisms (GCM) 10K type strain sequencing project: providing services to taxonomists for standard genome sequencing and annotation.</title>
        <authorList>
            <consortium name="The Broad Institute Genomics Platform"/>
            <consortium name="The Broad Institute Genome Sequencing Center for Infectious Disease"/>
            <person name="Wu L."/>
            <person name="Ma J."/>
        </authorList>
    </citation>
    <scope>NUCLEOTIDE SEQUENCE [LARGE SCALE GENOMIC DNA]</scope>
    <source>
        <strain evidence="4">CCM 8681</strain>
    </source>
</reference>
<sequence length="314" mass="34760">MKILITGAAGFIGSHCAERLLQMGHELVGVDNFSSYYSTDLKAKNADAVKAMGGKMITLDLRNTEALEVLDTDFNYIFHFAAQPGLSKTATYEDYFSNNVEGTANLLKFAETSKDLKLFVNIGTSSIYGLEATSPEDTIPKPASDYGFTKQMAEHLVLSKQKITLEFKACSLRLYSVIGPRERPEKMYTKLIDLGLKGEPFPLFEGSEKHLRSFTYVGDIIDGVTSVIGNEDKVDGEIINLGTEAEYTTKQGIEAVEKVIGKSITLEIKPKRAGDQLRTKANIDKARKLLDYNPQTTLLESVEAQVKWFKANCL</sequence>
<evidence type="ECO:0000313" key="4">
    <source>
        <dbReference type="Proteomes" id="UP000624701"/>
    </source>
</evidence>
<dbReference type="PRINTS" id="PR01713">
    <property type="entry name" value="NUCEPIMERASE"/>
</dbReference>
<dbReference type="InterPro" id="IPR001509">
    <property type="entry name" value="Epimerase_deHydtase"/>
</dbReference>
<proteinExistence type="inferred from homology"/>
<accession>A0ABQ2C001</accession>
<evidence type="ECO:0000313" key="3">
    <source>
        <dbReference type="EMBL" id="GGI58065.1"/>
    </source>
</evidence>
<name>A0ABQ2C001_9FLAO</name>
<keyword evidence="4" id="KW-1185">Reference proteome</keyword>
<organism evidence="3 4">
    <name type="scientific">Winogradskyella haliclonae</name>
    <dbReference type="NCBI Taxonomy" id="2048558"/>
    <lineage>
        <taxon>Bacteria</taxon>
        <taxon>Pseudomonadati</taxon>
        <taxon>Bacteroidota</taxon>
        <taxon>Flavobacteriia</taxon>
        <taxon>Flavobacteriales</taxon>
        <taxon>Flavobacteriaceae</taxon>
        <taxon>Winogradskyella</taxon>
    </lineage>
</organism>
<comment type="caution">
    <text evidence="3">The sequence shown here is derived from an EMBL/GenBank/DDBJ whole genome shotgun (WGS) entry which is preliminary data.</text>
</comment>
<dbReference type="Proteomes" id="UP000624701">
    <property type="component" value="Unassembled WGS sequence"/>
</dbReference>
<gene>
    <name evidence="3" type="ORF">GCM10011444_23740</name>
</gene>
<dbReference type="Gene3D" id="3.40.50.720">
    <property type="entry name" value="NAD(P)-binding Rossmann-like Domain"/>
    <property type="match status" value="1"/>
</dbReference>
<evidence type="ECO:0000259" key="2">
    <source>
        <dbReference type="Pfam" id="PF01370"/>
    </source>
</evidence>
<evidence type="ECO:0000256" key="1">
    <source>
        <dbReference type="ARBA" id="ARBA00007637"/>
    </source>
</evidence>
<protein>
    <submittedName>
        <fullName evidence="3">Epimerase</fullName>
    </submittedName>
</protein>
<comment type="similarity">
    <text evidence="1">Belongs to the NAD(P)-dependent epimerase/dehydratase family.</text>
</comment>